<evidence type="ECO:0000259" key="7">
    <source>
        <dbReference type="PROSITE" id="PS50156"/>
    </source>
</evidence>
<sequence>MEKNSGTKRFTGLFGFVARHPRLILAVALLLSVLSVIYTKERMEFLTGRDDLMPKNAPFQQDYRAIRAEFGDREEIAVVIESADAAAASRFGERLQEKLAADRTRFREVFFPGGMPFFKEHGLLLMPLEDIRNLRKNFTMAKPVLKELATSPTVQTLFTHLTGRMDAYVAGGGKGGEAELAGITFMLDKLGTGIDAFGGGKKGSFSLEEVFLGGDSALARAGRMQILTVRPVKDPGSFVPAVEAIGAVRKEVKALRALPEFAGVTVGLTGTPVLEYEEMATSERDITIATVLSLALTVVLLLLAFRGFLNVMAAMVTLIVALCVSFGLATLVVGHLNILSMVFAIMLIGIGIEYGIQVVLRYQEELGLGEGELEAISTGLNRNIWAIVMAASTIAAAFFTFVFTDFKGISELGIIAALGVCVCVLATFTVLPAVLVLLAPYRKRKEEEREARAATILARSSRMKALERFLFGHPKTVIGITLILCAASIYPLVQTRFDYNLMNLQAKGLEPVEYAYKLMRSKENSGYFAEVVASSAPEARELTRRLEALPAVDHVVSLATFVPDDQEAKIAELAALRRELADVKPAPYEEDLRVMELPTVFENFRNSVERLKLYLEKEQKPEAKRVGAFLATLDRFFATLEKEKDKNALGMLRDFQGGMLASFPEKIGMFADSLAVTPVTEADIPPQLRKLFVGKSGKYLLQVAPKEEIFEREPLKRFLDQVRSVAPRANGEPVMVYESMTIMRDAYLRAFVYAFAAIVVILFVTFRSVTYTLVGLVPLVVGILLMVGGMWLFGISFNSANIIVMPLILGIAVDSGIYIINRFRREDGDAASVITGSTGLGVVYNTLTIMASFGALMVAHHQGVFSIGAVMSLGMVACQAAFVLVLPAVLTLVKGRDRGPGTRFRSQPIAEATMNGNNSGRDEGFRVDAFARSPVPGPRSRGLSGAVQLAHFFLQERLRPGDRAVDATCGNGHDTLFLAQLVGPQGRVWAFDVQAKALAATEERLAEAGCRDRVALVHGGHERLAEVVTGPVRAVVFNLGFLPGAPRETVTTPETTIAGLEQAAALLLPGGLVTVAVYTGHPGGADEGAAVEDWAAALPPGRFNVWHCRQGNRSGAAPYLLIAERVPA</sequence>
<dbReference type="GO" id="GO:0005886">
    <property type="term" value="C:plasma membrane"/>
    <property type="evidence" value="ECO:0007669"/>
    <property type="project" value="UniProtKB-SubCell"/>
</dbReference>
<proteinExistence type="predicted"/>
<dbReference type="eggNOG" id="COG2518">
    <property type="taxonomic scope" value="Bacteria"/>
</dbReference>
<feature type="transmembrane region" description="Helical" evidence="6">
    <location>
        <begin position="746"/>
        <end position="766"/>
    </location>
</feature>
<dbReference type="eggNOG" id="COG1033">
    <property type="taxonomic scope" value="Bacteria"/>
</dbReference>
<evidence type="ECO:0000256" key="1">
    <source>
        <dbReference type="ARBA" id="ARBA00004651"/>
    </source>
</evidence>
<dbReference type="AlphaFoldDB" id="Q39RT7"/>
<feature type="transmembrane region" description="Helical" evidence="6">
    <location>
        <begin position="833"/>
        <end position="858"/>
    </location>
</feature>
<dbReference type="Proteomes" id="UP000007073">
    <property type="component" value="Chromosome"/>
</dbReference>
<keyword evidence="9" id="KW-1185">Reference proteome</keyword>
<keyword evidence="5 6" id="KW-0472">Membrane</keyword>
<dbReference type="GO" id="GO:0032259">
    <property type="term" value="P:methylation"/>
    <property type="evidence" value="ECO:0007669"/>
    <property type="project" value="UniProtKB-KW"/>
</dbReference>
<feature type="domain" description="SSD" evidence="7">
    <location>
        <begin position="312"/>
        <end position="437"/>
    </location>
</feature>
<evidence type="ECO:0000256" key="5">
    <source>
        <dbReference type="ARBA" id="ARBA00023136"/>
    </source>
</evidence>
<reference evidence="8 9" key="2">
    <citation type="journal article" date="2009" name="BMC Microbiol.">
        <title>The genome sequence of Geobacter metallireducens: features of metabolism, physiology and regulation common and dissimilar to Geobacter sulfurreducens.</title>
        <authorList>
            <person name="Aklujkar M."/>
            <person name="Krushkal J."/>
            <person name="DiBartolo G."/>
            <person name="Lapidus A."/>
            <person name="Land M.L."/>
            <person name="Lovley D.R."/>
        </authorList>
    </citation>
    <scope>NUCLEOTIDE SEQUENCE [LARGE SCALE GENOMIC DNA]</scope>
    <source>
        <strain evidence="9">ATCC 53774 / DSM 7210 / GS-15</strain>
    </source>
</reference>
<evidence type="ECO:0000256" key="2">
    <source>
        <dbReference type="ARBA" id="ARBA00022475"/>
    </source>
</evidence>
<keyword evidence="3 6" id="KW-0812">Transmembrane</keyword>
<dbReference type="InterPro" id="IPR010719">
    <property type="entry name" value="MnmM_MeTrfase"/>
</dbReference>
<dbReference type="InterPro" id="IPR050545">
    <property type="entry name" value="Mycobact_MmpL"/>
</dbReference>
<evidence type="ECO:0000313" key="9">
    <source>
        <dbReference type="Proteomes" id="UP000007073"/>
    </source>
</evidence>
<evidence type="ECO:0000256" key="6">
    <source>
        <dbReference type="SAM" id="Phobius"/>
    </source>
</evidence>
<dbReference type="PROSITE" id="PS50156">
    <property type="entry name" value="SSD"/>
    <property type="match status" value="1"/>
</dbReference>
<dbReference type="Pfam" id="PF03176">
    <property type="entry name" value="MMPL"/>
    <property type="match status" value="2"/>
</dbReference>
<feature type="transmembrane region" description="Helical" evidence="6">
    <location>
        <begin position="773"/>
        <end position="794"/>
    </location>
</feature>
<evidence type="ECO:0000256" key="4">
    <source>
        <dbReference type="ARBA" id="ARBA00022989"/>
    </source>
</evidence>
<accession>Q39RT7</accession>
<dbReference type="InterPro" id="IPR017841">
    <property type="entry name" value="Hopanoid_biosynth_HpnN"/>
</dbReference>
<dbReference type="NCBIfam" id="TIGR03480">
    <property type="entry name" value="HpnN"/>
    <property type="match status" value="1"/>
</dbReference>
<dbReference type="Gene3D" id="3.40.50.150">
    <property type="entry name" value="Vaccinia Virus protein VP39"/>
    <property type="match status" value="1"/>
</dbReference>
<feature type="transmembrane region" description="Helical" evidence="6">
    <location>
        <begin position="286"/>
        <end position="305"/>
    </location>
</feature>
<protein>
    <submittedName>
        <fullName evidence="8">Efflux pump, RND superfamily, and rRNA methyltransferase, putative</fullName>
    </submittedName>
</protein>
<keyword evidence="2" id="KW-1003">Cell membrane</keyword>
<dbReference type="InterPro" id="IPR029063">
    <property type="entry name" value="SAM-dependent_MTases_sf"/>
</dbReference>
<dbReference type="RefSeq" id="WP_004513985.1">
    <property type="nucleotide sequence ID" value="NC_007517.1"/>
</dbReference>
<dbReference type="InterPro" id="IPR000731">
    <property type="entry name" value="SSD"/>
</dbReference>
<name>Q39RT7_GEOMG</name>
<feature type="transmembrane region" description="Helical" evidence="6">
    <location>
        <begin position="338"/>
        <end position="362"/>
    </location>
</feature>
<dbReference type="HOGENOM" id="CLU_009099_1_0_7"/>
<feature type="transmembrane region" description="Helical" evidence="6">
    <location>
        <begin position="469"/>
        <end position="493"/>
    </location>
</feature>
<dbReference type="KEGG" id="gme:Gmet_2819"/>
<feature type="transmembrane region" description="Helical" evidence="6">
    <location>
        <begin position="20"/>
        <end position="39"/>
    </location>
</feature>
<dbReference type="CDD" id="cd02440">
    <property type="entry name" value="AdoMet_MTases"/>
    <property type="match status" value="1"/>
</dbReference>
<feature type="transmembrane region" description="Helical" evidence="6">
    <location>
        <begin position="864"/>
        <end position="893"/>
    </location>
</feature>
<dbReference type="GO" id="GO:0008168">
    <property type="term" value="F:methyltransferase activity"/>
    <property type="evidence" value="ECO:0007669"/>
    <property type="project" value="UniProtKB-KW"/>
</dbReference>
<dbReference type="SUPFAM" id="SSF53335">
    <property type="entry name" value="S-adenosyl-L-methionine-dependent methyltransferases"/>
    <property type="match status" value="1"/>
</dbReference>
<feature type="transmembrane region" description="Helical" evidence="6">
    <location>
        <begin position="415"/>
        <end position="439"/>
    </location>
</feature>
<dbReference type="Pfam" id="PF06962">
    <property type="entry name" value="rRNA_methylase"/>
    <property type="match status" value="1"/>
</dbReference>
<dbReference type="PANTHER" id="PTHR33406:SF13">
    <property type="entry name" value="MEMBRANE PROTEIN YDFJ"/>
    <property type="match status" value="1"/>
</dbReference>
<feature type="transmembrane region" description="Helical" evidence="6">
    <location>
        <begin position="383"/>
        <end position="403"/>
    </location>
</feature>
<evidence type="ECO:0000313" key="8">
    <source>
        <dbReference type="EMBL" id="ABB33037.1"/>
    </source>
</evidence>
<dbReference type="Gene3D" id="1.20.1640.10">
    <property type="entry name" value="Multidrug efflux transporter AcrB transmembrane domain"/>
    <property type="match status" value="2"/>
</dbReference>
<dbReference type="PANTHER" id="PTHR33406">
    <property type="entry name" value="MEMBRANE PROTEIN MJ1562-RELATED"/>
    <property type="match status" value="1"/>
</dbReference>
<keyword evidence="8" id="KW-0489">Methyltransferase</keyword>
<evidence type="ECO:0000256" key="3">
    <source>
        <dbReference type="ARBA" id="ARBA00022692"/>
    </source>
</evidence>
<comment type="subcellular location">
    <subcellularLocation>
        <location evidence="1">Cell membrane</location>
        <topology evidence="1">Multi-pass membrane protein</topology>
    </subcellularLocation>
</comment>
<organism evidence="8 9">
    <name type="scientific">Geobacter metallireducens (strain ATCC 53774 / DSM 7210 / GS-15)</name>
    <dbReference type="NCBI Taxonomy" id="269799"/>
    <lineage>
        <taxon>Bacteria</taxon>
        <taxon>Pseudomonadati</taxon>
        <taxon>Thermodesulfobacteriota</taxon>
        <taxon>Desulfuromonadia</taxon>
        <taxon>Geobacterales</taxon>
        <taxon>Geobacteraceae</taxon>
        <taxon>Geobacter</taxon>
    </lineage>
</organism>
<dbReference type="EMBL" id="CP000148">
    <property type="protein sequence ID" value="ABB33037.1"/>
    <property type="molecule type" value="Genomic_DNA"/>
</dbReference>
<dbReference type="SUPFAM" id="SSF82866">
    <property type="entry name" value="Multidrug efflux transporter AcrB transmembrane domain"/>
    <property type="match status" value="2"/>
</dbReference>
<dbReference type="InterPro" id="IPR004869">
    <property type="entry name" value="MMPL_dom"/>
</dbReference>
<dbReference type="STRING" id="269799.Gmet_2819"/>
<keyword evidence="4 6" id="KW-1133">Transmembrane helix</keyword>
<reference evidence="8 9" key="1">
    <citation type="submission" date="2005-10" db="EMBL/GenBank/DDBJ databases">
        <title>Complete sequence of Geobacter metallireducens GS-15.</title>
        <authorList>
            <consortium name="US DOE Joint Genome Institute"/>
            <person name="Copeland A."/>
            <person name="Lucas S."/>
            <person name="Lapidus A."/>
            <person name="Barry K."/>
            <person name="Detter J.C."/>
            <person name="Glavina T."/>
            <person name="Hammon N."/>
            <person name="Israni S."/>
            <person name="Pitluck S."/>
            <person name="Di Bartolo G."/>
            <person name="Chain P."/>
            <person name="Schmutz J."/>
            <person name="Larimer F."/>
            <person name="Land M."/>
            <person name="Kyrpides N."/>
            <person name="Ivanova N."/>
            <person name="Richardson P."/>
        </authorList>
    </citation>
    <scope>NUCLEOTIDE SEQUENCE [LARGE SCALE GENOMIC DNA]</scope>
    <source>
        <strain evidence="9">ATCC 53774 / DSM 7210 / GS-15</strain>
    </source>
</reference>
<feature type="transmembrane region" description="Helical" evidence="6">
    <location>
        <begin position="312"/>
        <end position="332"/>
    </location>
</feature>
<feature type="transmembrane region" description="Helical" evidence="6">
    <location>
        <begin position="800"/>
        <end position="821"/>
    </location>
</feature>
<keyword evidence="8" id="KW-0808">Transferase</keyword>
<gene>
    <name evidence="8" type="primary">hpnN</name>
    <name evidence="8" type="ordered locus">Gmet_2819</name>
</gene>